<feature type="region of interest" description="Disordered" evidence="1">
    <location>
        <begin position="40"/>
        <end position="66"/>
    </location>
</feature>
<evidence type="ECO:0000313" key="3">
    <source>
        <dbReference type="Proteomes" id="UP001500307"/>
    </source>
</evidence>
<sequence length="66" mass="6783">MAEGFQRPLGDVSHESGEFLELGEDLAGFRAAVAAIAARSGRPGPDVDAEPPDGCVEIYPARTVGG</sequence>
<dbReference type="EMBL" id="BAABGU010000004">
    <property type="protein sequence ID" value="GAA4564723.1"/>
    <property type="molecule type" value="Genomic_DNA"/>
</dbReference>
<dbReference type="RefSeq" id="WP_346116780.1">
    <property type="nucleotide sequence ID" value="NZ_BAABGU010000004.1"/>
</dbReference>
<organism evidence="2 3">
    <name type="scientific">Micromonospora coerulea</name>
    <dbReference type="NCBI Taxonomy" id="47856"/>
    <lineage>
        <taxon>Bacteria</taxon>
        <taxon>Bacillati</taxon>
        <taxon>Actinomycetota</taxon>
        <taxon>Actinomycetes</taxon>
        <taxon>Micromonosporales</taxon>
        <taxon>Micromonosporaceae</taxon>
        <taxon>Micromonospora</taxon>
    </lineage>
</organism>
<accession>A0ABP8S900</accession>
<evidence type="ECO:0000313" key="2">
    <source>
        <dbReference type="EMBL" id="GAA4564723.1"/>
    </source>
</evidence>
<reference evidence="3" key="1">
    <citation type="journal article" date="2019" name="Int. J. Syst. Evol. Microbiol.">
        <title>The Global Catalogue of Microorganisms (GCM) 10K type strain sequencing project: providing services to taxonomists for standard genome sequencing and annotation.</title>
        <authorList>
            <consortium name="The Broad Institute Genomics Platform"/>
            <consortium name="The Broad Institute Genome Sequencing Center for Infectious Disease"/>
            <person name="Wu L."/>
            <person name="Ma J."/>
        </authorList>
    </citation>
    <scope>NUCLEOTIDE SEQUENCE [LARGE SCALE GENOMIC DNA]</scope>
    <source>
        <strain evidence="3">JCM 3175</strain>
    </source>
</reference>
<dbReference type="Proteomes" id="UP001500307">
    <property type="component" value="Unassembled WGS sequence"/>
</dbReference>
<evidence type="ECO:0000256" key="1">
    <source>
        <dbReference type="SAM" id="MobiDB-lite"/>
    </source>
</evidence>
<protein>
    <submittedName>
        <fullName evidence="2">Uncharacterized protein</fullName>
    </submittedName>
</protein>
<name>A0ABP8S900_9ACTN</name>
<comment type="caution">
    <text evidence="2">The sequence shown here is derived from an EMBL/GenBank/DDBJ whole genome shotgun (WGS) entry which is preliminary data.</text>
</comment>
<gene>
    <name evidence="2" type="ORF">GCM10023176_11300</name>
</gene>
<keyword evidence="3" id="KW-1185">Reference proteome</keyword>
<proteinExistence type="predicted"/>